<keyword evidence="4" id="KW-0436">Ligase</keyword>
<gene>
    <name evidence="4" type="ORF">COU30_05570</name>
</gene>
<dbReference type="Gene3D" id="3.30.470.20">
    <property type="entry name" value="ATP-grasp fold, B domain"/>
    <property type="match status" value="1"/>
</dbReference>
<dbReference type="Pfam" id="PF21360">
    <property type="entry name" value="PylC-like_N"/>
    <property type="match status" value="1"/>
</dbReference>
<dbReference type="SUPFAM" id="SSF56059">
    <property type="entry name" value="Glutathione synthetase ATP-binding domain-like"/>
    <property type="match status" value="1"/>
</dbReference>
<evidence type="ECO:0000259" key="3">
    <source>
        <dbReference type="PROSITE" id="PS50975"/>
    </source>
</evidence>
<organism evidence="4 5">
    <name type="scientific">Candidatus Magasanikbacteria bacterium CG10_big_fil_rev_8_21_14_0_10_38_6</name>
    <dbReference type="NCBI Taxonomy" id="1974647"/>
    <lineage>
        <taxon>Bacteria</taxon>
        <taxon>Candidatus Magasanikiibacteriota</taxon>
    </lineage>
</organism>
<keyword evidence="1" id="KW-0547">Nucleotide-binding</keyword>
<dbReference type="InterPro" id="IPR011761">
    <property type="entry name" value="ATP-grasp"/>
</dbReference>
<dbReference type="GO" id="GO:0016874">
    <property type="term" value="F:ligase activity"/>
    <property type="evidence" value="ECO:0007669"/>
    <property type="project" value="UniProtKB-KW"/>
</dbReference>
<reference evidence="5" key="1">
    <citation type="submission" date="2017-09" db="EMBL/GenBank/DDBJ databases">
        <title>Depth-based differentiation of microbial function through sediment-hosted aquifers and enrichment of novel symbionts in the deep terrestrial subsurface.</title>
        <authorList>
            <person name="Probst A.J."/>
            <person name="Ladd B."/>
            <person name="Jarett J.K."/>
            <person name="Geller-Mcgrath D.E."/>
            <person name="Sieber C.M.K."/>
            <person name="Emerson J.B."/>
            <person name="Anantharaman K."/>
            <person name="Thomas B.C."/>
            <person name="Malmstrom R."/>
            <person name="Stieglmeier M."/>
            <person name="Klingl A."/>
            <person name="Woyke T."/>
            <person name="Ryan C.M."/>
            <person name="Banfield J.F."/>
        </authorList>
    </citation>
    <scope>NUCLEOTIDE SEQUENCE [LARGE SCALE GENOMIC DNA]</scope>
</reference>
<feature type="coiled-coil region" evidence="2">
    <location>
        <begin position="334"/>
        <end position="361"/>
    </location>
</feature>
<dbReference type="GO" id="GO:0046872">
    <property type="term" value="F:metal ion binding"/>
    <property type="evidence" value="ECO:0007669"/>
    <property type="project" value="InterPro"/>
</dbReference>
<keyword evidence="1" id="KW-0067">ATP-binding</keyword>
<sequence>MKRILVTGAGGTPATNFVRSLRSSDSKFFIVGTDSSKFYVARSEADVSYLIPGCNDQYYIQFLNYIIEKHQIEFVHVQNDAEMRVVSEYREKIKAKVFLPTKETVSCCMSKFETYKKWENSGISVPKTFLIRNISDLTDAYDKLGQKIWLREISGAGGKGSVAPEDFDQAKTWINFHKGWGKFLAAELLSPDSVTWMSIWNEGKLVVAQTRKRAYWELSKLAPSGVSGATGAGITMSDPKLDELAINCVKSVDPNPNGIFSVDLTYDFSGVPNPTEINIGRFFTTHEFFTRLGLNMPEIFINIAFGEQIPTFDKKINPLENGWVWIRGMDFLPVLIKESKLEEFENNMSEMKAKIIQHENE</sequence>
<proteinExistence type="predicted"/>
<dbReference type="GO" id="GO:0005524">
    <property type="term" value="F:ATP binding"/>
    <property type="evidence" value="ECO:0007669"/>
    <property type="project" value="UniProtKB-UniRule"/>
</dbReference>
<dbReference type="Gene3D" id="3.40.50.20">
    <property type="match status" value="1"/>
</dbReference>
<evidence type="ECO:0000256" key="1">
    <source>
        <dbReference type="PROSITE-ProRule" id="PRU00409"/>
    </source>
</evidence>
<dbReference type="PROSITE" id="PS50975">
    <property type="entry name" value="ATP_GRASP"/>
    <property type="match status" value="1"/>
</dbReference>
<name>A0A2M6NZK7_9BACT</name>
<protein>
    <submittedName>
        <fullName evidence="4">Carboxylate--amine ligase</fullName>
    </submittedName>
</protein>
<feature type="domain" description="ATP-grasp" evidence="3">
    <location>
        <begin position="115"/>
        <end position="305"/>
    </location>
</feature>
<evidence type="ECO:0000313" key="5">
    <source>
        <dbReference type="Proteomes" id="UP000228528"/>
    </source>
</evidence>
<dbReference type="Proteomes" id="UP000228528">
    <property type="component" value="Unassembled WGS sequence"/>
</dbReference>
<dbReference type="EMBL" id="PFBW01000232">
    <property type="protein sequence ID" value="PIR76858.1"/>
    <property type="molecule type" value="Genomic_DNA"/>
</dbReference>
<keyword evidence="2" id="KW-0175">Coiled coil</keyword>
<dbReference type="InterPro" id="IPR048764">
    <property type="entry name" value="PylC_N"/>
</dbReference>
<comment type="caution">
    <text evidence="4">The sequence shown here is derived from an EMBL/GenBank/DDBJ whole genome shotgun (WGS) entry which is preliminary data.</text>
</comment>
<evidence type="ECO:0000313" key="4">
    <source>
        <dbReference type="EMBL" id="PIR76858.1"/>
    </source>
</evidence>
<evidence type="ECO:0000256" key="2">
    <source>
        <dbReference type="SAM" id="Coils"/>
    </source>
</evidence>
<dbReference type="AlphaFoldDB" id="A0A2M6NZK7"/>
<accession>A0A2M6NZK7</accession>